<dbReference type="PANTHER" id="PTHR22902:SF53">
    <property type="entry name" value="INOSITOL PHOSPHATASE INTERACTING PROTEIN, ISOFORM A"/>
    <property type="match status" value="1"/>
</dbReference>
<dbReference type="SMART" id="SM00233">
    <property type="entry name" value="PH"/>
    <property type="match status" value="1"/>
</dbReference>
<dbReference type="InterPro" id="IPR011993">
    <property type="entry name" value="PH-like_dom_sf"/>
</dbReference>
<proteinExistence type="evidence at transcript level"/>
<protein>
    <submittedName>
        <fullName evidence="2">Putative pleckstrin similarity domain protein</fullName>
    </submittedName>
</protein>
<dbReference type="Pfam" id="PF00169">
    <property type="entry name" value="PH"/>
    <property type="match status" value="1"/>
</dbReference>
<dbReference type="GO" id="GO:0055037">
    <property type="term" value="C:recycling endosome"/>
    <property type="evidence" value="ECO:0007669"/>
    <property type="project" value="TreeGrafter"/>
</dbReference>
<dbReference type="GO" id="GO:0005769">
    <property type="term" value="C:early endosome"/>
    <property type="evidence" value="ECO:0007669"/>
    <property type="project" value="TreeGrafter"/>
</dbReference>
<dbReference type="EMBL" id="GDAI01001179">
    <property type="protein sequence ID" value="JAI16424.1"/>
    <property type="molecule type" value="mRNA"/>
</dbReference>
<evidence type="ECO:0000259" key="1">
    <source>
        <dbReference type="PROSITE" id="PS50003"/>
    </source>
</evidence>
<evidence type="ECO:0000313" key="2">
    <source>
        <dbReference type="EMBL" id="JAI16424.1"/>
    </source>
</evidence>
<dbReference type="AlphaFoldDB" id="A0A0K8TPX3"/>
<dbReference type="SUPFAM" id="SSF50729">
    <property type="entry name" value="PH domain-like"/>
    <property type="match status" value="1"/>
</dbReference>
<accession>A0A0K8TPX3</accession>
<dbReference type="Gene3D" id="2.30.29.30">
    <property type="entry name" value="Pleckstrin-homology domain (PH domain)/Phosphotyrosine-binding domain (PTB)"/>
    <property type="match status" value="1"/>
</dbReference>
<dbReference type="GO" id="GO:0005802">
    <property type="term" value="C:trans-Golgi network"/>
    <property type="evidence" value="ECO:0007669"/>
    <property type="project" value="TreeGrafter"/>
</dbReference>
<dbReference type="InterPro" id="IPR001849">
    <property type="entry name" value="PH_domain"/>
</dbReference>
<dbReference type="GO" id="GO:0001881">
    <property type="term" value="P:receptor recycling"/>
    <property type="evidence" value="ECO:0007669"/>
    <property type="project" value="TreeGrafter"/>
</dbReference>
<dbReference type="InterPro" id="IPR045188">
    <property type="entry name" value="Boi1/Boi2-like"/>
</dbReference>
<dbReference type="PANTHER" id="PTHR22902">
    <property type="entry name" value="SESQUIPEDALIAN"/>
    <property type="match status" value="1"/>
</dbReference>
<dbReference type="GO" id="GO:0007032">
    <property type="term" value="P:endosome organization"/>
    <property type="evidence" value="ECO:0007669"/>
    <property type="project" value="TreeGrafter"/>
</dbReference>
<dbReference type="GO" id="GO:0042147">
    <property type="term" value="P:retrograde transport, endosome to Golgi"/>
    <property type="evidence" value="ECO:0007669"/>
    <property type="project" value="TreeGrafter"/>
</dbReference>
<sequence length="273" mass="32149">LVFISTKTNALRAMKINERSLCAMSSATVFDLLGWLKKKSEMSKNWQRRYFGLKGNLLFYFEKKGDKDPLGLIITEGCTIELSEDFEQYSFQIVFDKSRIYNLCAETYEQMELWMRYLTCASYEYKKLMVFELQRQLNEVEDVEKKQTDCINHLIPSAWRDVRQNPFNKPHPLIGSSNIPSFLVKINLEETGNTNPSKCVDKVRDSSVKQRFPGQMFNQQRDPHLEYKPTVCLKCERKDLSFRAVHEDFAKLIKEDIKERQVKKDANELFICF</sequence>
<dbReference type="PROSITE" id="PS50003">
    <property type="entry name" value="PH_DOMAIN"/>
    <property type="match status" value="1"/>
</dbReference>
<dbReference type="GO" id="GO:0005829">
    <property type="term" value="C:cytosol"/>
    <property type="evidence" value="ECO:0007669"/>
    <property type="project" value="GOC"/>
</dbReference>
<reference evidence="2" key="1">
    <citation type="journal article" date="2015" name="Insect Biochem. Mol. Biol.">
        <title>An insight into the sialome of the horse fly, Tabanus bromius.</title>
        <authorList>
            <person name="Ribeiro J.M."/>
            <person name="Kazimirova M."/>
            <person name="Takac P."/>
            <person name="Andersen J.F."/>
            <person name="Francischetti I.M."/>
        </authorList>
    </citation>
    <scope>NUCLEOTIDE SEQUENCE</scope>
</reference>
<feature type="non-terminal residue" evidence="2">
    <location>
        <position position="1"/>
    </location>
</feature>
<feature type="domain" description="PH" evidence="1">
    <location>
        <begin position="29"/>
        <end position="123"/>
    </location>
</feature>
<organism evidence="2">
    <name type="scientific">Tabanus bromius</name>
    <name type="common">Band-eyed brown horse fly</name>
    <dbReference type="NCBI Taxonomy" id="304241"/>
    <lineage>
        <taxon>Eukaryota</taxon>
        <taxon>Metazoa</taxon>
        <taxon>Ecdysozoa</taxon>
        <taxon>Arthropoda</taxon>
        <taxon>Hexapoda</taxon>
        <taxon>Insecta</taxon>
        <taxon>Pterygota</taxon>
        <taxon>Neoptera</taxon>
        <taxon>Endopterygota</taxon>
        <taxon>Diptera</taxon>
        <taxon>Brachycera</taxon>
        <taxon>Tabanomorpha</taxon>
        <taxon>Tabanoidea</taxon>
        <taxon>Tabanidae</taxon>
        <taxon>Tabanus</taxon>
    </lineage>
</organism>
<name>A0A0K8TPX3_TABBR</name>